<dbReference type="Proteomes" id="UP000315439">
    <property type="component" value="Unassembled WGS sequence"/>
</dbReference>
<protein>
    <submittedName>
        <fullName evidence="1">Uncharacterized protein</fullName>
    </submittedName>
</protein>
<name>A0A545UFH7_9GAMM</name>
<dbReference type="EMBL" id="VIKS01000004">
    <property type="protein sequence ID" value="TQV88224.1"/>
    <property type="molecule type" value="Genomic_DNA"/>
</dbReference>
<dbReference type="RefSeq" id="WP_142892733.1">
    <property type="nucleotide sequence ID" value="NZ_ML660162.1"/>
</dbReference>
<gene>
    <name evidence="1" type="ORF">FLL46_06770</name>
</gene>
<organism evidence="1 2">
    <name type="scientific">Aliikangiella coralliicola</name>
    <dbReference type="NCBI Taxonomy" id="2592383"/>
    <lineage>
        <taxon>Bacteria</taxon>
        <taxon>Pseudomonadati</taxon>
        <taxon>Pseudomonadota</taxon>
        <taxon>Gammaproteobacteria</taxon>
        <taxon>Oceanospirillales</taxon>
        <taxon>Pleioneaceae</taxon>
        <taxon>Aliikangiella</taxon>
    </lineage>
</organism>
<dbReference type="AlphaFoldDB" id="A0A545UFH7"/>
<reference evidence="1 2" key="1">
    <citation type="submission" date="2019-07" db="EMBL/GenBank/DDBJ databases">
        <title>Draft genome for Aliikangiella sp. M105.</title>
        <authorList>
            <person name="Wang G."/>
        </authorList>
    </citation>
    <scope>NUCLEOTIDE SEQUENCE [LARGE SCALE GENOMIC DNA]</scope>
    <source>
        <strain evidence="1 2">M105</strain>
    </source>
</reference>
<evidence type="ECO:0000313" key="1">
    <source>
        <dbReference type="EMBL" id="TQV88224.1"/>
    </source>
</evidence>
<accession>A0A545UFH7</accession>
<comment type="caution">
    <text evidence="1">The sequence shown here is derived from an EMBL/GenBank/DDBJ whole genome shotgun (WGS) entry which is preliminary data.</text>
</comment>
<keyword evidence="2" id="KW-1185">Reference proteome</keyword>
<sequence>MITRTLDELKTELDKAINLDHSQRQVIELFYSQYKEIRVENAEGFEDDGDMLIVQSGAYN</sequence>
<proteinExistence type="predicted"/>
<evidence type="ECO:0000313" key="2">
    <source>
        <dbReference type="Proteomes" id="UP000315439"/>
    </source>
</evidence>